<comment type="caution">
    <text evidence="2">The sequence shown here is derived from an EMBL/GenBank/DDBJ whole genome shotgun (WGS) entry which is preliminary data.</text>
</comment>
<protein>
    <submittedName>
        <fullName evidence="2">Uncharacterized protein</fullName>
    </submittedName>
</protein>
<dbReference type="Proteomes" id="UP000542111">
    <property type="component" value="Unassembled WGS sequence"/>
</dbReference>
<dbReference type="EMBL" id="JAAQYP010000008">
    <property type="protein sequence ID" value="NNA94957.1"/>
    <property type="molecule type" value="Genomic_DNA"/>
</dbReference>
<evidence type="ECO:0000256" key="1">
    <source>
        <dbReference type="SAM" id="MobiDB-lite"/>
    </source>
</evidence>
<dbReference type="AlphaFoldDB" id="A0A7Y1MN49"/>
<evidence type="ECO:0000313" key="3">
    <source>
        <dbReference type="Proteomes" id="UP000542111"/>
    </source>
</evidence>
<feature type="compositionally biased region" description="Basic and acidic residues" evidence="1">
    <location>
        <begin position="36"/>
        <end position="47"/>
    </location>
</feature>
<reference evidence="2 3" key="1">
    <citation type="journal article" date="2020" name="Front. Microbiol.">
        <title>Genetic Organization of the aprX-lipA2 Operon Affects the Proteolytic Potential of Pseudomonas Species in Milk.</title>
        <authorList>
            <person name="Maier C."/>
            <person name="Huptas C."/>
            <person name="von Neubeck M."/>
            <person name="Scherer S."/>
            <person name="Wenning M."/>
            <person name="Lucking G."/>
        </authorList>
    </citation>
    <scope>NUCLEOTIDE SEQUENCE [LARGE SCALE GENOMIC DNA]</scope>
    <source>
        <strain evidence="2 3">G4779</strain>
    </source>
</reference>
<evidence type="ECO:0000313" key="2">
    <source>
        <dbReference type="EMBL" id="NNA94957.1"/>
    </source>
</evidence>
<sequence length="53" mass="5960">MIDSQPLAEQLTRIHATIAHWTPSLRVRGQHVTDSNAEHVERMRGIEGAEGQQ</sequence>
<proteinExistence type="predicted"/>
<feature type="region of interest" description="Disordered" evidence="1">
    <location>
        <begin position="29"/>
        <end position="53"/>
    </location>
</feature>
<accession>A0A7Y1MN49</accession>
<organism evidence="2 3">
    <name type="scientific">Pseudomonas gessardii</name>
    <dbReference type="NCBI Taxonomy" id="78544"/>
    <lineage>
        <taxon>Bacteria</taxon>
        <taxon>Pseudomonadati</taxon>
        <taxon>Pseudomonadota</taxon>
        <taxon>Gammaproteobacteria</taxon>
        <taxon>Pseudomonadales</taxon>
        <taxon>Pseudomonadaceae</taxon>
        <taxon>Pseudomonas</taxon>
    </lineage>
</organism>
<dbReference type="RefSeq" id="WP_169897552.1">
    <property type="nucleotide sequence ID" value="NZ_JAAQYP010000008.1"/>
</dbReference>
<gene>
    <name evidence="2" type="ORF">HBO33_07250</name>
</gene>
<name>A0A7Y1MN49_9PSED</name>